<dbReference type="GO" id="GO:0019829">
    <property type="term" value="F:ATPase-coupled monoatomic cation transmembrane transporter activity"/>
    <property type="evidence" value="ECO:0007669"/>
    <property type="project" value="InterPro"/>
</dbReference>
<keyword evidence="7" id="KW-0406">Ion transport</keyword>
<keyword evidence="6 13" id="KW-0547">Nucleotide-binding</keyword>
<evidence type="ECO:0000256" key="2">
    <source>
        <dbReference type="ARBA" id="ARBA00006024"/>
    </source>
</evidence>
<evidence type="ECO:0000256" key="5">
    <source>
        <dbReference type="ARBA" id="ARBA00022723"/>
    </source>
</evidence>
<dbReference type="Pfam" id="PF00702">
    <property type="entry name" value="Hydrolase"/>
    <property type="match status" value="1"/>
</dbReference>
<dbReference type="RefSeq" id="WP_272737498.1">
    <property type="nucleotide sequence ID" value="NZ_CP116942.1"/>
</dbReference>
<keyword evidence="5 13" id="KW-0479">Metal-binding</keyword>
<protein>
    <submittedName>
        <fullName evidence="15">Cation-translocating P-type ATPase</fullName>
    </submittedName>
</protein>
<accession>A0AAE9Y901</accession>
<keyword evidence="7" id="KW-0187">Copper transport</keyword>
<dbReference type="EMBL" id="CP116942">
    <property type="protein sequence ID" value="WCO67981.1"/>
    <property type="molecule type" value="Genomic_DNA"/>
</dbReference>
<dbReference type="PRINTS" id="PR00941">
    <property type="entry name" value="CDATPASE"/>
</dbReference>
<dbReference type="InterPro" id="IPR023299">
    <property type="entry name" value="ATPase_P-typ_cyto_dom_N"/>
</dbReference>
<reference evidence="15" key="1">
    <citation type="submission" date="2023-01" db="EMBL/GenBank/DDBJ databases">
        <title>The diversity of Class Acidimicrobiia in South China Sea sediment environments and the proposal of Iamia marina sp. nov., a novel species of the genus Iamia.</title>
        <authorList>
            <person name="He Y."/>
            <person name="Tian X."/>
        </authorList>
    </citation>
    <scope>NUCLEOTIDE SEQUENCE</scope>
    <source>
        <strain evidence="15">DSM 19957</strain>
    </source>
</reference>
<feature type="transmembrane region" description="Helical" evidence="13">
    <location>
        <begin position="52"/>
        <end position="70"/>
    </location>
</feature>
<keyword evidence="3 13" id="KW-1003">Cell membrane</keyword>
<keyword evidence="10 13" id="KW-1133">Transmembrane helix</keyword>
<evidence type="ECO:0000256" key="11">
    <source>
        <dbReference type="ARBA" id="ARBA00023008"/>
    </source>
</evidence>
<sequence>MSSDGGDDTLDRDDEVEVEHLWESPEVRWSVLAGALLAVGFAAGRFDVSAGVVTAVYVMATLAGLRFFAIEAMRELWRERAVGIELLMTVGTVAAAGLGEWGEAATLAFLYSISEALEEFTEDRTRNAIRALMDLAPKHVTRVRDGVEEEVAVADLAVGDEFLVRPGESIGTDGTIIDGRSALNEAAVTGESVPIEKQIGDQVFAGTLNTTGAVVLSATATADDNTLARIVHLVSEAQEQKGRGQQFMSRFARVYSPAVLFVGVLVAVAGGAATSDWSEWVARAATVIVAAAPCALVISIPVSYVAAIGNASRKGILIKGGMHLEELAQLDTLAMDKTGTITQGQPRVVEVVPADGHTDSSVLLAAAVVEQRSEHPLAKAVMARAAELGLSTPATDTFEALVGAGAQASSDGRPYLVGSPDLIDARCLALDELRGPIEDLERAGRTAIVAALDDEVVGVVGIADVVRPHARDAISELRANGISHVVMLTGDNARTAEAIAAEVGIDDVRAHLKPEDKSRLIAELASQGHVGMIGDGVNDAPALAAASVGIAMGTAGSDVALETADVALMADDLSKLTEAVRIGRRTRRIVAQNIALSLVILAVLVPGALLGVFALPVAVLAHELTELAVIINALRLARR</sequence>
<feature type="transmembrane region" description="Helical" evidence="13">
    <location>
        <begin position="254"/>
        <end position="274"/>
    </location>
</feature>
<dbReference type="SFLD" id="SFLDS00003">
    <property type="entry name" value="Haloacid_Dehalogenase"/>
    <property type="match status" value="1"/>
</dbReference>
<name>A0AAE9Y901_9ACTN</name>
<dbReference type="InterPro" id="IPR036412">
    <property type="entry name" value="HAD-like_sf"/>
</dbReference>
<feature type="transmembrane region" description="Helical" evidence="13">
    <location>
        <begin position="280"/>
        <end position="307"/>
    </location>
</feature>
<dbReference type="InterPro" id="IPR023298">
    <property type="entry name" value="ATPase_P-typ_TM_dom_sf"/>
</dbReference>
<dbReference type="GO" id="GO:0046872">
    <property type="term" value="F:metal ion binding"/>
    <property type="evidence" value="ECO:0007669"/>
    <property type="project" value="UniProtKB-KW"/>
</dbReference>
<evidence type="ECO:0000256" key="13">
    <source>
        <dbReference type="RuleBase" id="RU362081"/>
    </source>
</evidence>
<dbReference type="NCBIfam" id="TIGR01494">
    <property type="entry name" value="ATPase_P-type"/>
    <property type="match status" value="1"/>
</dbReference>
<dbReference type="GO" id="GO:0005886">
    <property type="term" value="C:plasma membrane"/>
    <property type="evidence" value="ECO:0007669"/>
    <property type="project" value="UniProtKB-SubCell"/>
</dbReference>
<evidence type="ECO:0000313" key="16">
    <source>
        <dbReference type="Proteomes" id="UP001216390"/>
    </source>
</evidence>
<evidence type="ECO:0000256" key="9">
    <source>
        <dbReference type="ARBA" id="ARBA00022967"/>
    </source>
</evidence>
<evidence type="ECO:0000256" key="8">
    <source>
        <dbReference type="ARBA" id="ARBA00022840"/>
    </source>
</evidence>
<evidence type="ECO:0000256" key="10">
    <source>
        <dbReference type="ARBA" id="ARBA00022989"/>
    </source>
</evidence>
<organism evidence="15 16">
    <name type="scientific">Iamia majanohamensis</name>
    <dbReference type="NCBI Taxonomy" id="467976"/>
    <lineage>
        <taxon>Bacteria</taxon>
        <taxon>Bacillati</taxon>
        <taxon>Actinomycetota</taxon>
        <taxon>Acidimicrobiia</taxon>
        <taxon>Acidimicrobiales</taxon>
        <taxon>Iamiaceae</taxon>
        <taxon>Iamia</taxon>
    </lineage>
</organism>
<evidence type="ECO:0000313" key="15">
    <source>
        <dbReference type="EMBL" id="WCO67981.1"/>
    </source>
</evidence>
<dbReference type="Gene3D" id="2.70.150.10">
    <property type="entry name" value="Calcium-transporting ATPase, cytoplasmic transduction domain A"/>
    <property type="match status" value="1"/>
</dbReference>
<dbReference type="Gene3D" id="3.40.1110.10">
    <property type="entry name" value="Calcium-transporting ATPase, cytoplasmic domain N"/>
    <property type="match status" value="1"/>
</dbReference>
<keyword evidence="11" id="KW-0186">Copper</keyword>
<dbReference type="GO" id="GO:0005524">
    <property type="term" value="F:ATP binding"/>
    <property type="evidence" value="ECO:0007669"/>
    <property type="project" value="UniProtKB-UniRule"/>
</dbReference>
<evidence type="ECO:0000256" key="6">
    <source>
        <dbReference type="ARBA" id="ARBA00022741"/>
    </source>
</evidence>
<dbReference type="Pfam" id="PF00122">
    <property type="entry name" value="E1-E2_ATPase"/>
    <property type="match status" value="1"/>
</dbReference>
<comment type="similarity">
    <text evidence="2 13">Belongs to the cation transport ATPase (P-type) (TC 3.A.3) family. Type IB subfamily.</text>
</comment>
<dbReference type="SUPFAM" id="SSF81653">
    <property type="entry name" value="Calcium ATPase, transduction domain A"/>
    <property type="match status" value="1"/>
</dbReference>
<keyword evidence="7" id="KW-0813">Transport</keyword>
<dbReference type="InterPro" id="IPR018303">
    <property type="entry name" value="ATPase_P-typ_P_site"/>
</dbReference>
<dbReference type="FunFam" id="2.70.150.10:FF:000020">
    <property type="entry name" value="Copper-exporting P-type ATPase A"/>
    <property type="match status" value="1"/>
</dbReference>
<gene>
    <name evidence="15" type="ORF">PO878_04490</name>
</gene>
<keyword evidence="4 13" id="KW-0812">Transmembrane</keyword>
<comment type="subcellular location">
    <subcellularLocation>
        <location evidence="1">Cell membrane</location>
        <topology evidence="1">Multi-pass membrane protein</topology>
    </subcellularLocation>
</comment>
<proteinExistence type="inferred from homology"/>
<evidence type="ECO:0000256" key="3">
    <source>
        <dbReference type="ARBA" id="ARBA00022475"/>
    </source>
</evidence>
<dbReference type="GO" id="GO:0015086">
    <property type="term" value="F:cadmium ion transmembrane transporter activity"/>
    <property type="evidence" value="ECO:0007669"/>
    <property type="project" value="TreeGrafter"/>
</dbReference>
<dbReference type="GO" id="GO:0016887">
    <property type="term" value="F:ATP hydrolysis activity"/>
    <property type="evidence" value="ECO:0007669"/>
    <property type="project" value="InterPro"/>
</dbReference>
<dbReference type="PANTHER" id="PTHR48085:SF5">
    <property type="entry name" value="CADMIUM_ZINC-TRANSPORTING ATPASE HMA4-RELATED"/>
    <property type="match status" value="1"/>
</dbReference>
<dbReference type="NCBIfam" id="TIGR01525">
    <property type="entry name" value="ATPase-IB_hvy"/>
    <property type="match status" value="1"/>
</dbReference>
<dbReference type="InterPro" id="IPR008250">
    <property type="entry name" value="ATPase_P-typ_transduc_dom_A_sf"/>
</dbReference>
<keyword evidence="9" id="KW-1278">Translocase</keyword>
<dbReference type="AlphaFoldDB" id="A0AAE9Y901"/>
<evidence type="ECO:0000256" key="4">
    <source>
        <dbReference type="ARBA" id="ARBA00022692"/>
    </source>
</evidence>
<keyword evidence="16" id="KW-1185">Reference proteome</keyword>
<feature type="domain" description="P-type ATPase A" evidence="14">
    <location>
        <begin position="135"/>
        <end position="234"/>
    </location>
</feature>
<dbReference type="KEGG" id="ima:PO878_04490"/>
<keyword evidence="12 13" id="KW-0472">Membrane</keyword>
<dbReference type="PROSITE" id="PS00154">
    <property type="entry name" value="ATPASE_E1_E2"/>
    <property type="match status" value="1"/>
</dbReference>
<dbReference type="InterPro" id="IPR027256">
    <property type="entry name" value="P-typ_ATPase_IB"/>
</dbReference>
<dbReference type="SFLD" id="SFLDG00002">
    <property type="entry name" value="C1.7:_P-type_atpase_like"/>
    <property type="match status" value="1"/>
</dbReference>
<dbReference type="Gene3D" id="3.40.50.1000">
    <property type="entry name" value="HAD superfamily/HAD-like"/>
    <property type="match status" value="1"/>
</dbReference>
<evidence type="ECO:0000259" key="14">
    <source>
        <dbReference type="Pfam" id="PF00122"/>
    </source>
</evidence>
<evidence type="ECO:0000256" key="1">
    <source>
        <dbReference type="ARBA" id="ARBA00004651"/>
    </source>
</evidence>
<dbReference type="InterPro" id="IPR044492">
    <property type="entry name" value="P_typ_ATPase_HD_dom"/>
</dbReference>
<dbReference type="SFLD" id="SFLDF00027">
    <property type="entry name" value="p-type_atpase"/>
    <property type="match status" value="1"/>
</dbReference>
<dbReference type="Proteomes" id="UP001216390">
    <property type="component" value="Chromosome"/>
</dbReference>
<dbReference type="SUPFAM" id="SSF56784">
    <property type="entry name" value="HAD-like"/>
    <property type="match status" value="1"/>
</dbReference>
<dbReference type="InterPro" id="IPR059000">
    <property type="entry name" value="ATPase_P-type_domA"/>
</dbReference>
<keyword evidence="8 13" id="KW-0067">ATP-binding</keyword>
<evidence type="ECO:0000256" key="7">
    <source>
        <dbReference type="ARBA" id="ARBA00022796"/>
    </source>
</evidence>
<dbReference type="SUPFAM" id="SSF81665">
    <property type="entry name" value="Calcium ATPase, transmembrane domain M"/>
    <property type="match status" value="1"/>
</dbReference>
<evidence type="ECO:0000256" key="12">
    <source>
        <dbReference type="ARBA" id="ARBA00023136"/>
    </source>
</evidence>
<dbReference type="InterPro" id="IPR001757">
    <property type="entry name" value="P_typ_ATPase"/>
</dbReference>
<feature type="transmembrane region" description="Helical" evidence="13">
    <location>
        <begin position="594"/>
        <end position="613"/>
    </location>
</feature>
<dbReference type="PRINTS" id="PR00119">
    <property type="entry name" value="CATATPASE"/>
</dbReference>
<dbReference type="PROSITE" id="PS01229">
    <property type="entry name" value="COF_2"/>
    <property type="match status" value="1"/>
</dbReference>
<dbReference type="InterPro" id="IPR051014">
    <property type="entry name" value="Cation_Transport_ATPase_IB"/>
</dbReference>
<dbReference type="InterPro" id="IPR023214">
    <property type="entry name" value="HAD_sf"/>
</dbReference>
<dbReference type="GO" id="GO:0006825">
    <property type="term" value="P:copper ion transport"/>
    <property type="evidence" value="ECO:0007669"/>
    <property type="project" value="UniProtKB-KW"/>
</dbReference>
<dbReference type="PANTHER" id="PTHR48085">
    <property type="entry name" value="CADMIUM/ZINC-TRANSPORTING ATPASE HMA2-RELATED"/>
    <property type="match status" value="1"/>
</dbReference>